<protein>
    <submittedName>
        <fullName evidence="2">Uncharacterized protein</fullName>
    </submittedName>
</protein>
<sequence length="84" mass="9610">RQTRSIAARHGCLCSPRGLRRRMPRFRSSPSQGKPHSRGRSTNPHRFTHLRLSPPRRGPLSPLGASSHRRTRNLRAVRLACRNL</sequence>
<name>A0A383C3Y6_9ZZZZ</name>
<accession>A0A383C3Y6</accession>
<organism evidence="2">
    <name type="scientific">marine metagenome</name>
    <dbReference type="NCBI Taxonomy" id="408172"/>
    <lineage>
        <taxon>unclassified sequences</taxon>
        <taxon>metagenomes</taxon>
        <taxon>ecological metagenomes</taxon>
    </lineage>
</organism>
<feature type="compositionally biased region" description="Low complexity" evidence="1">
    <location>
        <begin position="50"/>
        <end position="64"/>
    </location>
</feature>
<evidence type="ECO:0000313" key="2">
    <source>
        <dbReference type="EMBL" id="SVE26912.1"/>
    </source>
</evidence>
<feature type="non-terminal residue" evidence="2">
    <location>
        <position position="1"/>
    </location>
</feature>
<reference evidence="2" key="1">
    <citation type="submission" date="2018-05" db="EMBL/GenBank/DDBJ databases">
        <authorList>
            <person name="Lanie J.A."/>
            <person name="Ng W.-L."/>
            <person name="Kazmierczak K.M."/>
            <person name="Andrzejewski T.M."/>
            <person name="Davidsen T.M."/>
            <person name="Wayne K.J."/>
            <person name="Tettelin H."/>
            <person name="Glass J.I."/>
            <person name="Rusch D."/>
            <person name="Podicherti R."/>
            <person name="Tsui H.-C.T."/>
            <person name="Winkler M.E."/>
        </authorList>
    </citation>
    <scope>NUCLEOTIDE SEQUENCE</scope>
</reference>
<evidence type="ECO:0000256" key="1">
    <source>
        <dbReference type="SAM" id="MobiDB-lite"/>
    </source>
</evidence>
<dbReference type="AlphaFoldDB" id="A0A383C3Y6"/>
<gene>
    <name evidence="2" type="ORF">METZ01_LOCUS479766</name>
</gene>
<dbReference type="EMBL" id="UINC01205648">
    <property type="protein sequence ID" value="SVE26912.1"/>
    <property type="molecule type" value="Genomic_DNA"/>
</dbReference>
<proteinExistence type="predicted"/>
<feature type="non-terminal residue" evidence="2">
    <location>
        <position position="84"/>
    </location>
</feature>
<feature type="region of interest" description="Disordered" evidence="1">
    <location>
        <begin position="1"/>
        <end position="74"/>
    </location>
</feature>